<proteinExistence type="predicted"/>
<reference evidence="3 4" key="1">
    <citation type="submission" date="2020-12" db="EMBL/GenBank/DDBJ databases">
        <title>FDA dAtabase for Regulatory Grade micrObial Sequences (FDA-ARGOS): Supporting development and validation of Infectious Disease Dx tests.</title>
        <authorList>
            <person name="Sproer C."/>
            <person name="Gronow S."/>
            <person name="Severitt S."/>
            <person name="Schroder I."/>
            <person name="Tallon L."/>
            <person name="Sadzewicz L."/>
            <person name="Zhao X."/>
            <person name="Boylan J."/>
            <person name="Ott S."/>
            <person name="Bowen H."/>
            <person name="Vavikolanu K."/>
            <person name="Mehta A."/>
            <person name="Aluvathingal J."/>
            <person name="Nadendla S."/>
            <person name="Lowell S."/>
            <person name="Myers T."/>
            <person name="Yan Y."/>
            <person name="Sichtig H."/>
        </authorList>
    </citation>
    <scope>NUCLEOTIDE SEQUENCE [LARGE SCALE GENOMIC DNA]</scope>
    <source>
        <strain evidence="3 4">FDAARGOS_990</strain>
    </source>
</reference>
<protein>
    <submittedName>
        <fullName evidence="3">Uncharacterized protein</fullName>
    </submittedName>
</protein>
<keyword evidence="2" id="KW-0812">Transmembrane</keyword>
<keyword evidence="2" id="KW-1133">Transmembrane helix</keyword>
<name>A0A7T4A123_9MICO</name>
<gene>
    <name evidence="3" type="ORF">I6H47_04980</name>
</gene>
<dbReference type="AlphaFoldDB" id="A0A7T4A123"/>
<evidence type="ECO:0000313" key="3">
    <source>
        <dbReference type="EMBL" id="QQB15310.1"/>
    </source>
</evidence>
<keyword evidence="2" id="KW-0472">Membrane</keyword>
<feature type="region of interest" description="Disordered" evidence="1">
    <location>
        <begin position="1"/>
        <end position="54"/>
    </location>
</feature>
<organism evidence="3 4">
    <name type="scientific">Brevibacterium casei</name>
    <dbReference type="NCBI Taxonomy" id="33889"/>
    <lineage>
        <taxon>Bacteria</taxon>
        <taxon>Bacillati</taxon>
        <taxon>Actinomycetota</taxon>
        <taxon>Actinomycetes</taxon>
        <taxon>Micrococcales</taxon>
        <taxon>Brevibacteriaceae</taxon>
        <taxon>Brevibacterium</taxon>
    </lineage>
</organism>
<evidence type="ECO:0000256" key="2">
    <source>
        <dbReference type="SAM" id="Phobius"/>
    </source>
</evidence>
<accession>A0A7T4A123</accession>
<dbReference type="RefSeq" id="WP_198500330.1">
    <property type="nucleotide sequence ID" value="NZ_CP065989.1"/>
</dbReference>
<evidence type="ECO:0000256" key="1">
    <source>
        <dbReference type="SAM" id="MobiDB-lite"/>
    </source>
</evidence>
<feature type="transmembrane region" description="Helical" evidence="2">
    <location>
        <begin position="103"/>
        <end position="132"/>
    </location>
</feature>
<dbReference type="Proteomes" id="UP000595374">
    <property type="component" value="Chromosome"/>
</dbReference>
<feature type="compositionally biased region" description="Polar residues" evidence="1">
    <location>
        <begin position="1"/>
        <end position="10"/>
    </location>
</feature>
<feature type="compositionally biased region" description="Pro residues" evidence="1">
    <location>
        <begin position="34"/>
        <end position="47"/>
    </location>
</feature>
<feature type="transmembrane region" description="Helical" evidence="2">
    <location>
        <begin position="144"/>
        <end position="168"/>
    </location>
</feature>
<dbReference type="EMBL" id="CP065989">
    <property type="protein sequence ID" value="QQB15310.1"/>
    <property type="molecule type" value="Genomic_DNA"/>
</dbReference>
<evidence type="ECO:0000313" key="4">
    <source>
        <dbReference type="Proteomes" id="UP000595374"/>
    </source>
</evidence>
<feature type="transmembrane region" description="Helical" evidence="2">
    <location>
        <begin position="64"/>
        <end position="83"/>
    </location>
</feature>
<sequence>MTSPNFSFPQPTDDELAAQMPAAPSALRTSSAPVPGPVNPVPGPVDPVPGSAPVGAPSPRLGKWALGLTVGAAALSLIASMILGATAGPAEAANGRYFSDAPAWLTVLGTTLFALQGLCTLAGLSGLVMGIIATAADRGRTQGIIATAVAIFAPVISFALFLILSFALL</sequence>